<proteinExistence type="predicted"/>
<keyword evidence="1" id="KW-0472">Membrane</keyword>
<feature type="transmembrane region" description="Helical" evidence="1">
    <location>
        <begin position="108"/>
        <end position="128"/>
    </location>
</feature>
<dbReference type="Pfam" id="PF09819">
    <property type="entry name" value="ABC_cobalt"/>
    <property type="match status" value="1"/>
</dbReference>
<feature type="transmembrane region" description="Helical" evidence="1">
    <location>
        <begin position="140"/>
        <end position="162"/>
    </location>
</feature>
<dbReference type="EMBL" id="AP028679">
    <property type="protein sequence ID" value="BEQ13968.1"/>
    <property type="molecule type" value="Genomic_DNA"/>
</dbReference>
<keyword evidence="3" id="KW-1185">Reference proteome</keyword>
<dbReference type="AlphaFoldDB" id="A0AAU9EA24"/>
<keyword evidence="1" id="KW-1133">Transmembrane helix</keyword>
<dbReference type="InterPro" id="IPR017195">
    <property type="entry name" value="ABC_thiamin-permease_prd"/>
</dbReference>
<evidence type="ECO:0000256" key="1">
    <source>
        <dbReference type="SAM" id="Phobius"/>
    </source>
</evidence>
<name>A0AAU9EA24_9BACT</name>
<dbReference type="Proteomes" id="UP001366166">
    <property type="component" value="Chromosome"/>
</dbReference>
<evidence type="ECO:0000313" key="2">
    <source>
        <dbReference type="EMBL" id="BEQ13968.1"/>
    </source>
</evidence>
<dbReference type="KEGG" id="dmp:FAK_10340"/>
<evidence type="ECO:0000313" key="3">
    <source>
        <dbReference type="Proteomes" id="UP001366166"/>
    </source>
</evidence>
<dbReference type="RefSeq" id="WP_338605695.1">
    <property type="nucleotide sequence ID" value="NZ_AP028679.1"/>
</dbReference>
<keyword evidence="1" id="KW-0812">Transmembrane</keyword>
<accession>A0AAU9EA24</accession>
<reference evidence="3" key="1">
    <citation type="journal article" date="2023" name="Arch. Microbiol.">
        <title>Desulfoferula mesophilus gen. nov. sp. nov., a mesophilic sulfate-reducing bacterium isolated from a brackish lake sediment.</title>
        <authorList>
            <person name="Watanabe T."/>
            <person name="Yabe T."/>
            <person name="Tsuji J.M."/>
            <person name="Fukui M."/>
        </authorList>
    </citation>
    <scope>NUCLEOTIDE SEQUENCE [LARGE SCALE GENOMIC DNA]</scope>
    <source>
        <strain evidence="3">12FAK</strain>
    </source>
</reference>
<protein>
    <submittedName>
        <fullName evidence="2">Uncharacterized protein</fullName>
    </submittedName>
</protein>
<sequence>MMIWQRFSLRDGLYLGFCGTFIVIARAALRMHLHLTGHSMFFNLFFLLLARGVVRRFGAATLAGVVAGLLCMFLGLGKDGPLLIVRYGLLGLIVDLGFALYPRLAYSYVACFVCGAAAALTRGLFLAVADLMAGMETAVMIQHVLLNSAMNMAFGAAGGLLVPPVIKRLQSSGLIA</sequence>
<feature type="transmembrane region" description="Helical" evidence="1">
    <location>
        <begin position="12"/>
        <end position="29"/>
    </location>
</feature>
<organism evidence="2 3">
    <name type="scientific">Desulfoferula mesophila</name>
    <dbReference type="NCBI Taxonomy" id="3058419"/>
    <lineage>
        <taxon>Bacteria</taxon>
        <taxon>Pseudomonadati</taxon>
        <taxon>Thermodesulfobacteriota</taxon>
        <taxon>Desulfarculia</taxon>
        <taxon>Desulfarculales</taxon>
        <taxon>Desulfarculaceae</taxon>
        <taxon>Desulfoferula</taxon>
    </lineage>
</organism>
<feature type="transmembrane region" description="Helical" evidence="1">
    <location>
        <begin position="83"/>
        <end position="101"/>
    </location>
</feature>
<gene>
    <name evidence="2" type="ORF">FAK_10340</name>
</gene>
<feature type="transmembrane region" description="Helical" evidence="1">
    <location>
        <begin position="57"/>
        <end position="77"/>
    </location>
</feature>